<protein>
    <recommendedName>
        <fullName evidence="1">Methyltransferase type 11 domain-containing protein</fullName>
    </recommendedName>
</protein>
<dbReference type="InterPro" id="IPR013216">
    <property type="entry name" value="Methyltransf_11"/>
</dbReference>
<dbReference type="EMBL" id="BARS01056250">
    <property type="protein sequence ID" value="GAG52540.1"/>
    <property type="molecule type" value="Genomic_DNA"/>
</dbReference>
<feature type="non-terminal residue" evidence="2">
    <location>
        <position position="184"/>
    </location>
</feature>
<comment type="caution">
    <text evidence="2">The sequence shown here is derived from an EMBL/GenBank/DDBJ whole genome shotgun (WGS) entry which is preliminary data.</text>
</comment>
<feature type="non-terminal residue" evidence="2">
    <location>
        <position position="1"/>
    </location>
</feature>
<dbReference type="Gene3D" id="3.40.50.150">
    <property type="entry name" value="Vaccinia Virus protein VP39"/>
    <property type="match status" value="1"/>
</dbReference>
<dbReference type="Pfam" id="PF08241">
    <property type="entry name" value="Methyltransf_11"/>
    <property type="match status" value="1"/>
</dbReference>
<dbReference type="SUPFAM" id="SSF53335">
    <property type="entry name" value="S-adenosyl-L-methionine-dependent methyltransferases"/>
    <property type="match status" value="1"/>
</dbReference>
<dbReference type="CDD" id="cd02440">
    <property type="entry name" value="AdoMet_MTases"/>
    <property type="match status" value="1"/>
</dbReference>
<sequence length="184" mass="20970">EAYHDTWKHPHRNEISMILKQFHWISLLEVGCGGGANMVNILKHHKGKQVGGIDVSPDAIAFCESIFDGAFLKVGSVEDIMMSDSSTDIVLSDMTMIYVDKPSKAIKEIKRVARQYVLFCELHTESWYSKMKLKLSSGYNAHNYKKLLKKHGFEDIRLVKFGPETWPGGNPQKDYGYFIFARVP</sequence>
<dbReference type="InterPro" id="IPR029063">
    <property type="entry name" value="SAM-dependent_MTases_sf"/>
</dbReference>
<gene>
    <name evidence="2" type="ORF">S01H1_82894</name>
</gene>
<proteinExistence type="predicted"/>
<organism evidence="2">
    <name type="scientific">marine sediment metagenome</name>
    <dbReference type="NCBI Taxonomy" id="412755"/>
    <lineage>
        <taxon>unclassified sequences</taxon>
        <taxon>metagenomes</taxon>
        <taxon>ecological metagenomes</taxon>
    </lineage>
</organism>
<feature type="domain" description="Methyltransferase type 11" evidence="1">
    <location>
        <begin position="28"/>
        <end position="115"/>
    </location>
</feature>
<evidence type="ECO:0000313" key="2">
    <source>
        <dbReference type="EMBL" id="GAG52540.1"/>
    </source>
</evidence>
<evidence type="ECO:0000259" key="1">
    <source>
        <dbReference type="Pfam" id="PF08241"/>
    </source>
</evidence>
<accession>X0Y9N7</accession>
<dbReference type="AlphaFoldDB" id="X0Y9N7"/>
<dbReference type="GO" id="GO:0008757">
    <property type="term" value="F:S-adenosylmethionine-dependent methyltransferase activity"/>
    <property type="evidence" value="ECO:0007669"/>
    <property type="project" value="InterPro"/>
</dbReference>
<name>X0Y9N7_9ZZZZ</name>
<reference evidence="2" key="1">
    <citation type="journal article" date="2014" name="Front. Microbiol.">
        <title>High frequency of phylogenetically diverse reductive dehalogenase-homologous genes in deep subseafloor sedimentary metagenomes.</title>
        <authorList>
            <person name="Kawai M."/>
            <person name="Futagami T."/>
            <person name="Toyoda A."/>
            <person name="Takaki Y."/>
            <person name="Nishi S."/>
            <person name="Hori S."/>
            <person name="Arai W."/>
            <person name="Tsubouchi T."/>
            <person name="Morono Y."/>
            <person name="Uchiyama I."/>
            <person name="Ito T."/>
            <person name="Fujiyama A."/>
            <person name="Inagaki F."/>
            <person name="Takami H."/>
        </authorList>
    </citation>
    <scope>NUCLEOTIDE SEQUENCE</scope>
    <source>
        <strain evidence="2">Expedition CK06-06</strain>
    </source>
</reference>